<evidence type="ECO:0000256" key="6">
    <source>
        <dbReference type="SAM" id="Coils"/>
    </source>
</evidence>
<dbReference type="EC" id="2.7.13.3" evidence="2"/>
<dbReference type="PATRIC" id="fig|429727.3.peg.1942"/>
<feature type="coiled-coil region" evidence="6">
    <location>
        <begin position="207"/>
        <end position="245"/>
    </location>
</feature>
<feature type="transmembrane region" description="Helical" evidence="7">
    <location>
        <begin position="187"/>
        <end position="208"/>
    </location>
</feature>
<dbReference type="GO" id="GO:0030295">
    <property type="term" value="F:protein kinase activator activity"/>
    <property type="evidence" value="ECO:0007669"/>
    <property type="project" value="TreeGrafter"/>
</dbReference>
<evidence type="ECO:0000256" key="2">
    <source>
        <dbReference type="ARBA" id="ARBA00012438"/>
    </source>
</evidence>
<dbReference type="InterPro" id="IPR050351">
    <property type="entry name" value="BphY/WalK/GraS-like"/>
</dbReference>
<dbReference type="AlphaFoldDB" id="A0A0F5FN57"/>
<dbReference type="InterPro" id="IPR007891">
    <property type="entry name" value="CHASE3"/>
</dbReference>
<evidence type="ECO:0000256" key="3">
    <source>
        <dbReference type="ARBA" id="ARBA00022553"/>
    </source>
</evidence>
<evidence type="ECO:0000256" key="5">
    <source>
        <dbReference type="ARBA" id="ARBA00022777"/>
    </source>
</evidence>
<dbReference type="SMART" id="SM00388">
    <property type="entry name" value="HisKA"/>
    <property type="match status" value="1"/>
</dbReference>
<sequence length="498" mass="54898">MPITSKTFVRSTALLLLVGLLTLLGIVGTNVWLVERSQVYFDEVLEGRIARRVAIELRTSLQDAETGQRGYLITLDPDYLDPYENALEQIDDQLVELKRVLAPYPEAEAPVAQLEADIALKLDEMSDTIVLAQSGDVQGAFEQVRTDRGKEAMDSTRLFINALIEAIDNRLVEGVANQRNTTTALRWVSIGGGIIILLVLGGAIWAVLSYTQELARARNAVEEANASLEDRVKERTSDLGRANEEIQRFAYIVTHDLRAPLVNIMGFTSELETSVESVKAYMQSRPAEEDDPTAGDARLAATEDLPEAITFIRAATRKMDGLINAILKISREGRRQLKAESVDVAEIAENSAAAVHHQVADNDGEITTDIRIGKIITDKLSIEQVLGNMLDNAVKYQQPGRPLRVRISARHVPGNRVLIEVEDNGRGIAETDHERVFELFRRSGSQNHPGEGIGLAHVRTMVRSLGGDVTLKSKLGEGTTFIINLPRDLRFYLGNSSS</sequence>
<evidence type="ECO:0000256" key="4">
    <source>
        <dbReference type="ARBA" id="ARBA00022679"/>
    </source>
</evidence>
<reference evidence="9 10" key="1">
    <citation type="submission" date="2015-03" db="EMBL/GenBank/DDBJ databases">
        <authorList>
            <person name="Hassan Y."/>
            <person name="Lepp D."/>
            <person name="Li X.-Z."/>
            <person name="Zhou T."/>
        </authorList>
    </citation>
    <scope>NUCLEOTIDE SEQUENCE [LARGE SCALE GENOMIC DNA]</scope>
    <source>
        <strain evidence="9 10">IPL18</strain>
    </source>
</reference>
<dbReference type="Pfam" id="PF05227">
    <property type="entry name" value="CHASE3"/>
    <property type="match status" value="1"/>
</dbReference>
<dbReference type="InterPro" id="IPR004358">
    <property type="entry name" value="Sig_transdc_His_kin-like_C"/>
</dbReference>
<dbReference type="Gene3D" id="1.10.287.130">
    <property type="match status" value="1"/>
</dbReference>
<dbReference type="Proteomes" id="UP000033649">
    <property type="component" value="Unassembled WGS sequence"/>
</dbReference>
<feature type="domain" description="Histidine kinase" evidence="8">
    <location>
        <begin position="252"/>
        <end position="489"/>
    </location>
</feature>
<comment type="caution">
    <text evidence="9">The sequence shown here is derived from an EMBL/GenBank/DDBJ whole genome shotgun (WGS) entry which is preliminary data.</text>
</comment>
<gene>
    <name evidence="9" type="ORF">VE26_09425</name>
</gene>
<name>A0A0F5FN57_9HYPH</name>
<dbReference type="CDD" id="cd19410">
    <property type="entry name" value="HK9-like_sensor"/>
    <property type="match status" value="1"/>
</dbReference>
<dbReference type="EMBL" id="JZEY01000054">
    <property type="protein sequence ID" value="KKB10005.1"/>
    <property type="molecule type" value="Genomic_DNA"/>
</dbReference>
<evidence type="ECO:0000313" key="10">
    <source>
        <dbReference type="Proteomes" id="UP000033649"/>
    </source>
</evidence>
<keyword evidence="6" id="KW-0175">Coiled coil</keyword>
<dbReference type="SMART" id="SM00387">
    <property type="entry name" value="HATPase_c"/>
    <property type="match status" value="1"/>
</dbReference>
<organism evidence="9 10">
    <name type="scientific">Devosia chinhatensis</name>
    <dbReference type="NCBI Taxonomy" id="429727"/>
    <lineage>
        <taxon>Bacteria</taxon>
        <taxon>Pseudomonadati</taxon>
        <taxon>Pseudomonadota</taxon>
        <taxon>Alphaproteobacteria</taxon>
        <taxon>Hyphomicrobiales</taxon>
        <taxon>Devosiaceae</taxon>
        <taxon>Devosia</taxon>
    </lineage>
</organism>
<dbReference type="RefSeq" id="WP_046104697.1">
    <property type="nucleotide sequence ID" value="NZ_JZEY01000054.1"/>
</dbReference>
<dbReference type="CDD" id="cd00082">
    <property type="entry name" value="HisKA"/>
    <property type="match status" value="1"/>
</dbReference>
<dbReference type="InterPro" id="IPR036097">
    <property type="entry name" value="HisK_dim/P_sf"/>
</dbReference>
<dbReference type="SUPFAM" id="SSF55874">
    <property type="entry name" value="ATPase domain of HSP90 chaperone/DNA topoisomerase II/histidine kinase"/>
    <property type="match status" value="1"/>
</dbReference>
<keyword evidence="10" id="KW-1185">Reference proteome</keyword>
<keyword evidence="7" id="KW-0472">Membrane</keyword>
<evidence type="ECO:0000256" key="1">
    <source>
        <dbReference type="ARBA" id="ARBA00000085"/>
    </source>
</evidence>
<dbReference type="InterPro" id="IPR003594">
    <property type="entry name" value="HATPase_dom"/>
</dbReference>
<keyword evidence="7" id="KW-0812">Transmembrane</keyword>
<dbReference type="PANTHER" id="PTHR42878:SF15">
    <property type="entry name" value="BACTERIOPHYTOCHROME"/>
    <property type="match status" value="1"/>
</dbReference>
<dbReference type="STRING" id="429727.VE26_09425"/>
<dbReference type="InterPro" id="IPR036890">
    <property type="entry name" value="HATPase_C_sf"/>
</dbReference>
<dbReference type="PRINTS" id="PR00344">
    <property type="entry name" value="BCTRLSENSOR"/>
</dbReference>
<keyword evidence="3" id="KW-0597">Phosphoprotein</keyword>
<dbReference type="SUPFAM" id="SSF47384">
    <property type="entry name" value="Homodimeric domain of signal transducing histidine kinase"/>
    <property type="match status" value="1"/>
</dbReference>
<comment type="catalytic activity">
    <reaction evidence="1">
        <text>ATP + protein L-histidine = ADP + protein N-phospho-L-histidine.</text>
        <dbReference type="EC" id="2.7.13.3"/>
    </reaction>
</comment>
<keyword evidence="4" id="KW-0808">Transferase</keyword>
<dbReference type="GO" id="GO:0000155">
    <property type="term" value="F:phosphorelay sensor kinase activity"/>
    <property type="evidence" value="ECO:0007669"/>
    <property type="project" value="InterPro"/>
</dbReference>
<dbReference type="GO" id="GO:0000156">
    <property type="term" value="F:phosphorelay response regulator activity"/>
    <property type="evidence" value="ECO:0007669"/>
    <property type="project" value="TreeGrafter"/>
</dbReference>
<dbReference type="GO" id="GO:0007234">
    <property type="term" value="P:osmosensory signaling via phosphorelay pathway"/>
    <property type="evidence" value="ECO:0007669"/>
    <property type="project" value="TreeGrafter"/>
</dbReference>
<accession>A0A0F5FN57</accession>
<evidence type="ECO:0000313" key="9">
    <source>
        <dbReference type="EMBL" id="KKB10005.1"/>
    </source>
</evidence>
<dbReference type="InterPro" id="IPR003661">
    <property type="entry name" value="HisK_dim/P_dom"/>
</dbReference>
<protein>
    <recommendedName>
        <fullName evidence="2">histidine kinase</fullName>
        <ecNumber evidence="2">2.7.13.3</ecNumber>
    </recommendedName>
</protein>
<dbReference type="OrthoDB" id="9808408at2"/>
<evidence type="ECO:0000259" key="8">
    <source>
        <dbReference type="PROSITE" id="PS50109"/>
    </source>
</evidence>
<dbReference type="PANTHER" id="PTHR42878">
    <property type="entry name" value="TWO-COMPONENT HISTIDINE KINASE"/>
    <property type="match status" value="1"/>
</dbReference>
<dbReference type="InterPro" id="IPR005467">
    <property type="entry name" value="His_kinase_dom"/>
</dbReference>
<evidence type="ECO:0000256" key="7">
    <source>
        <dbReference type="SAM" id="Phobius"/>
    </source>
</evidence>
<dbReference type="Gene3D" id="3.30.565.10">
    <property type="entry name" value="Histidine kinase-like ATPase, C-terminal domain"/>
    <property type="match status" value="1"/>
</dbReference>
<keyword evidence="5 9" id="KW-0418">Kinase</keyword>
<dbReference type="Pfam" id="PF02518">
    <property type="entry name" value="HATPase_c"/>
    <property type="match status" value="1"/>
</dbReference>
<keyword evidence="7" id="KW-1133">Transmembrane helix</keyword>
<dbReference type="PROSITE" id="PS50109">
    <property type="entry name" value="HIS_KIN"/>
    <property type="match status" value="1"/>
</dbReference>
<proteinExistence type="predicted"/>